<dbReference type="EMBL" id="JAKKPZ010000028">
    <property type="protein sequence ID" value="KAI1709924.1"/>
    <property type="molecule type" value="Genomic_DNA"/>
</dbReference>
<dbReference type="AlphaFoldDB" id="A0AAD4N0X1"/>
<dbReference type="Proteomes" id="UP001201812">
    <property type="component" value="Unassembled WGS sequence"/>
</dbReference>
<organism evidence="1 2">
    <name type="scientific">Ditylenchus destructor</name>
    <dbReference type="NCBI Taxonomy" id="166010"/>
    <lineage>
        <taxon>Eukaryota</taxon>
        <taxon>Metazoa</taxon>
        <taxon>Ecdysozoa</taxon>
        <taxon>Nematoda</taxon>
        <taxon>Chromadorea</taxon>
        <taxon>Rhabditida</taxon>
        <taxon>Tylenchina</taxon>
        <taxon>Tylenchomorpha</taxon>
        <taxon>Sphaerularioidea</taxon>
        <taxon>Anguinidae</taxon>
        <taxon>Anguininae</taxon>
        <taxon>Ditylenchus</taxon>
    </lineage>
</organism>
<protein>
    <submittedName>
        <fullName evidence="1">Uncharacterized protein</fullName>
    </submittedName>
</protein>
<proteinExistence type="predicted"/>
<gene>
    <name evidence="1" type="ORF">DdX_10932</name>
</gene>
<reference evidence="1" key="1">
    <citation type="submission" date="2022-01" db="EMBL/GenBank/DDBJ databases">
        <title>Genome Sequence Resource for Two Populations of Ditylenchus destructor, the Migratory Endoparasitic Phytonematode.</title>
        <authorList>
            <person name="Zhang H."/>
            <person name="Lin R."/>
            <person name="Xie B."/>
        </authorList>
    </citation>
    <scope>NUCLEOTIDE SEQUENCE</scope>
    <source>
        <strain evidence="1">BazhouSP</strain>
    </source>
</reference>
<sequence length="448" mass="49011">MAPTDCRLHISVTPYQPQVVPEGLRATEEFDPAMLERCQWPRTSGGRCPEGGCGGQIVAEQLSVTWQDDKLIFPISSDPKPLAEKVNNYGLEILYSGKFIAQLDGQVAYVPSTVGTSTNCHGTNGTLAGGSRPGFYLILVESPVAEIQAVRFSSHQAVIVDPFVKHSMPIPFDGSFDFSVFHRNVNAVVQLDPDPAGISPIIINLNKVDRWTPIAVNRVQPHQGHKSKDKGVQKLSKHFAKELLPLEEVTPDSLSPYGRVIPDFACHVEQVSELPWPGVENTDGMAGTLEQDFLVNWLYSPDLENPNLAGIMELEFEGLNGSFAGEKGRPGVEYNPELGIYRANTLMARADGSFYLQPSQYSDVYAMVFALPSPETGNPLEDTLRVFTFRNGNALRLEPRVWHSVPIPLVGSSPQGILFREVVAATNANLVVNVRAEAGHPIQFVQGA</sequence>
<name>A0AAD4N0X1_9BILA</name>
<evidence type="ECO:0000313" key="2">
    <source>
        <dbReference type="Proteomes" id="UP001201812"/>
    </source>
</evidence>
<accession>A0AAD4N0X1</accession>
<keyword evidence="2" id="KW-1185">Reference proteome</keyword>
<evidence type="ECO:0000313" key="1">
    <source>
        <dbReference type="EMBL" id="KAI1709924.1"/>
    </source>
</evidence>
<comment type="caution">
    <text evidence="1">The sequence shown here is derived from an EMBL/GenBank/DDBJ whole genome shotgun (WGS) entry which is preliminary data.</text>
</comment>